<feature type="domain" description="GGDEF" evidence="9">
    <location>
        <begin position="428"/>
        <end position="561"/>
    </location>
</feature>
<evidence type="ECO:0000256" key="4">
    <source>
        <dbReference type="ARBA" id="ARBA00022989"/>
    </source>
</evidence>
<dbReference type="SUPFAM" id="SSF55785">
    <property type="entry name" value="PYP-like sensor domain (PAS domain)"/>
    <property type="match status" value="1"/>
</dbReference>
<dbReference type="Pfam" id="PF08448">
    <property type="entry name" value="PAS_4"/>
    <property type="match status" value="1"/>
</dbReference>
<sequence length="561" mass="61519">MATWLVLALTRIDGYVPALWPVNGLLVGVMLFRPARQWPWILLAAFLGNVLGRWAAGDSAVLVTAPSLANIVEILVVAGLTRQRVPNPADLSRLRELAGTAALATLLGSLLSALIVSTSVWFMHRDSFQMTWLTWFGAHVLGMAVFGTSMVIANIQRRRLFDDSVRRSALAAETLLLVGTCVLVFGQDRYPVLFLVFLPLLSIAYRHQFRGVLLGIVAIAVAGTTALMLETGPFQLVNQPSLEERILLLQTFLGAGCLITIPVALAVTERTRGARALRAVTDNMPALIAHIDPRERYTFANAHYDRLLGKEPGQVVGHTVREVRGDAAYQSVAPRLSAALSGEEQDFEHEDDTPSGPHHLQTRLIPDRDAKGKTHGVYALTFDISLLKQAQAELEHVARVDSLTGLGNRRLFDERLEQTILRVRRRRLPSMLLLLDLDRFKAINDQHGHATGDAVLKQFAVRLRDCVYEVDTVARLGGDEFAILLDDPGTGATGDVVARKVIAGMHRPMEFDGTRIEVATSIGIGFCASGRITAQALMDLADRALYAAKAAGRNTYRILRE</sequence>
<name>A0ABP9E4A2_9GAMM</name>
<gene>
    <name evidence="10" type="ORF">GCM10023332_18900</name>
</gene>
<dbReference type="CDD" id="cd00130">
    <property type="entry name" value="PAS"/>
    <property type="match status" value="1"/>
</dbReference>
<feature type="region of interest" description="Disordered" evidence="6">
    <location>
        <begin position="340"/>
        <end position="367"/>
    </location>
</feature>
<dbReference type="InterPro" id="IPR000160">
    <property type="entry name" value="GGDEF_dom"/>
</dbReference>
<feature type="domain" description="PAS" evidence="8">
    <location>
        <begin position="273"/>
        <end position="343"/>
    </location>
</feature>
<dbReference type="Pfam" id="PF00990">
    <property type="entry name" value="GGDEF"/>
    <property type="match status" value="1"/>
</dbReference>
<feature type="transmembrane region" description="Helical" evidence="7">
    <location>
        <begin position="249"/>
        <end position="268"/>
    </location>
</feature>
<keyword evidence="11" id="KW-1185">Reference proteome</keyword>
<dbReference type="PROSITE" id="PS50112">
    <property type="entry name" value="PAS"/>
    <property type="match status" value="1"/>
</dbReference>
<dbReference type="Proteomes" id="UP001501323">
    <property type="component" value="Unassembled WGS sequence"/>
</dbReference>
<dbReference type="InterPro" id="IPR013656">
    <property type="entry name" value="PAS_4"/>
</dbReference>
<dbReference type="Gene3D" id="3.30.70.270">
    <property type="match status" value="1"/>
</dbReference>
<evidence type="ECO:0000256" key="5">
    <source>
        <dbReference type="ARBA" id="ARBA00023136"/>
    </source>
</evidence>
<dbReference type="InterPro" id="IPR000014">
    <property type="entry name" value="PAS"/>
</dbReference>
<comment type="subcellular location">
    <subcellularLocation>
        <location evidence="1">Cell membrane</location>
        <topology evidence="1">Multi-pass membrane protein</topology>
    </subcellularLocation>
</comment>
<keyword evidence="4 7" id="KW-1133">Transmembrane helix</keyword>
<dbReference type="InterPro" id="IPR007895">
    <property type="entry name" value="MASE1"/>
</dbReference>
<dbReference type="InterPro" id="IPR035965">
    <property type="entry name" value="PAS-like_dom_sf"/>
</dbReference>
<accession>A0ABP9E4A2</accession>
<evidence type="ECO:0000256" key="3">
    <source>
        <dbReference type="ARBA" id="ARBA00022692"/>
    </source>
</evidence>
<dbReference type="EMBL" id="BAABJY010000002">
    <property type="protein sequence ID" value="GAA4866870.1"/>
    <property type="molecule type" value="Genomic_DNA"/>
</dbReference>
<dbReference type="InterPro" id="IPR052163">
    <property type="entry name" value="DGC-Regulatory_Protein"/>
</dbReference>
<reference evidence="11" key="1">
    <citation type="journal article" date="2019" name="Int. J. Syst. Evol. Microbiol.">
        <title>The Global Catalogue of Microorganisms (GCM) 10K type strain sequencing project: providing services to taxonomists for standard genome sequencing and annotation.</title>
        <authorList>
            <consortium name="The Broad Institute Genomics Platform"/>
            <consortium name="The Broad Institute Genome Sequencing Center for Infectious Disease"/>
            <person name="Wu L."/>
            <person name="Ma J."/>
        </authorList>
    </citation>
    <scope>NUCLEOTIDE SEQUENCE [LARGE SCALE GENOMIC DNA]</scope>
    <source>
        <strain evidence="11">JCM 18392</strain>
    </source>
</reference>
<feature type="transmembrane region" description="Helical" evidence="7">
    <location>
        <begin position="212"/>
        <end position="229"/>
    </location>
</feature>
<feature type="compositionally biased region" description="Acidic residues" evidence="6">
    <location>
        <begin position="343"/>
        <end position="353"/>
    </location>
</feature>
<protein>
    <recommendedName>
        <fullName evidence="12">Diguanylate cyclase</fullName>
    </recommendedName>
</protein>
<dbReference type="Pfam" id="PF05231">
    <property type="entry name" value="MASE1"/>
    <property type="match status" value="1"/>
</dbReference>
<evidence type="ECO:0008006" key="12">
    <source>
        <dbReference type="Google" id="ProtNLM"/>
    </source>
</evidence>
<feature type="transmembrane region" description="Helical" evidence="7">
    <location>
        <begin position="39"/>
        <end position="56"/>
    </location>
</feature>
<evidence type="ECO:0000256" key="1">
    <source>
        <dbReference type="ARBA" id="ARBA00004651"/>
    </source>
</evidence>
<dbReference type="InterPro" id="IPR043128">
    <property type="entry name" value="Rev_trsase/Diguanyl_cyclase"/>
</dbReference>
<evidence type="ECO:0000259" key="8">
    <source>
        <dbReference type="PROSITE" id="PS50112"/>
    </source>
</evidence>
<evidence type="ECO:0000313" key="11">
    <source>
        <dbReference type="Proteomes" id="UP001501323"/>
    </source>
</evidence>
<dbReference type="NCBIfam" id="TIGR00254">
    <property type="entry name" value="GGDEF"/>
    <property type="match status" value="1"/>
</dbReference>
<proteinExistence type="predicted"/>
<dbReference type="PANTHER" id="PTHR46663">
    <property type="entry name" value="DIGUANYLATE CYCLASE DGCT-RELATED"/>
    <property type="match status" value="1"/>
</dbReference>
<feature type="transmembrane region" description="Helical" evidence="7">
    <location>
        <begin position="167"/>
        <end position="185"/>
    </location>
</feature>
<dbReference type="SUPFAM" id="SSF55073">
    <property type="entry name" value="Nucleotide cyclase"/>
    <property type="match status" value="1"/>
</dbReference>
<feature type="transmembrane region" description="Helical" evidence="7">
    <location>
        <begin position="62"/>
        <end position="80"/>
    </location>
</feature>
<dbReference type="PROSITE" id="PS50887">
    <property type="entry name" value="GGDEF"/>
    <property type="match status" value="1"/>
</dbReference>
<organism evidence="10 11">
    <name type="scientific">Luteimonas vadosa</name>
    <dbReference type="NCBI Taxonomy" id="1165507"/>
    <lineage>
        <taxon>Bacteria</taxon>
        <taxon>Pseudomonadati</taxon>
        <taxon>Pseudomonadota</taxon>
        <taxon>Gammaproteobacteria</taxon>
        <taxon>Lysobacterales</taxon>
        <taxon>Lysobacteraceae</taxon>
        <taxon>Luteimonas</taxon>
    </lineage>
</organism>
<keyword evidence="3 7" id="KW-0812">Transmembrane</keyword>
<evidence type="ECO:0000313" key="10">
    <source>
        <dbReference type="EMBL" id="GAA4866870.1"/>
    </source>
</evidence>
<evidence type="ECO:0000256" key="6">
    <source>
        <dbReference type="SAM" id="MobiDB-lite"/>
    </source>
</evidence>
<dbReference type="PANTHER" id="PTHR46663:SF2">
    <property type="entry name" value="GGDEF DOMAIN-CONTAINING PROTEIN"/>
    <property type="match status" value="1"/>
</dbReference>
<dbReference type="CDD" id="cd01949">
    <property type="entry name" value="GGDEF"/>
    <property type="match status" value="1"/>
</dbReference>
<evidence type="ECO:0000256" key="7">
    <source>
        <dbReference type="SAM" id="Phobius"/>
    </source>
</evidence>
<keyword evidence="2" id="KW-1003">Cell membrane</keyword>
<comment type="caution">
    <text evidence="10">The sequence shown here is derived from an EMBL/GenBank/DDBJ whole genome shotgun (WGS) entry which is preliminary data.</text>
</comment>
<dbReference type="NCBIfam" id="TIGR00229">
    <property type="entry name" value="sensory_box"/>
    <property type="match status" value="1"/>
</dbReference>
<feature type="transmembrane region" description="Helical" evidence="7">
    <location>
        <begin position="101"/>
        <end position="123"/>
    </location>
</feature>
<dbReference type="Gene3D" id="3.30.450.20">
    <property type="entry name" value="PAS domain"/>
    <property type="match status" value="1"/>
</dbReference>
<feature type="transmembrane region" description="Helical" evidence="7">
    <location>
        <begin position="14"/>
        <end position="32"/>
    </location>
</feature>
<dbReference type="InterPro" id="IPR029787">
    <property type="entry name" value="Nucleotide_cyclase"/>
</dbReference>
<keyword evidence="5 7" id="KW-0472">Membrane</keyword>
<dbReference type="SMART" id="SM00091">
    <property type="entry name" value="PAS"/>
    <property type="match status" value="1"/>
</dbReference>
<feature type="transmembrane region" description="Helical" evidence="7">
    <location>
        <begin position="191"/>
        <end position="207"/>
    </location>
</feature>
<evidence type="ECO:0000256" key="2">
    <source>
        <dbReference type="ARBA" id="ARBA00022475"/>
    </source>
</evidence>
<feature type="transmembrane region" description="Helical" evidence="7">
    <location>
        <begin position="135"/>
        <end position="155"/>
    </location>
</feature>
<evidence type="ECO:0000259" key="9">
    <source>
        <dbReference type="PROSITE" id="PS50887"/>
    </source>
</evidence>
<dbReference type="SMART" id="SM00267">
    <property type="entry name" value="GGDEF"/>
    <property type="match status" value="1"/>
</dbReference>